<dbReference type="RefSeq" id="WP_311363616.1">
    <property type="nucleotide sequence ID" value="NZ_JAVRIC010000002.1"/>
</dbReference>
<dbReference type="EMBL" id="JAVRIC010000002">
    <property type="protein sequence ID" value="MDT0496227.1"/>
    <property type="molecule type" value="Genomic_DNA"/>
</dbReference>
<sequence>MAVFRLMIRQYWRWALAFGCAVLSPGISAGQAPQFDILNDYGEVGLLQTPTARVSEEGEFAVGVSTVRPYNQLQFSLQVLDRLEAVFRYTEVSNRLYGPESFSGDQSYKDRSVDAKFVLLHEGPHWPSLAVGARDMGGTGLFSGEYLVANRRWYDWDFSLGIGWGRLGARGGLDNPLSEISDEFSDRSTDGTPGNSGFDRLFRGDEIGLFGGVRWSSPWSGLSFVAEWDGNDYESEALDNDQDISFPINLGLNWRPNRIVDTSLGWERGSILTARVSFRTNFNEAQGVPKFLDPPMPQLRRPQDQLPDFPDKAQRSADTDTTLGSAEIETLRPGTTMHLHQAMAEQGFGLQAYSYQADTGTLTVWYAQSRYRSQAEAFGRLSRVLAQRAPPEVSNFTLIEVYLGFEAYRVNLVRSEVERLALGHAAPEEAERAIRVSGPDLFSHWQQQGGTQDYPGLSFSSGPGWRQHVGGPDGFYLFQLWWKLGASLSLAPNWSISTQVGANIYNNFDKLELQSDSVLPHVRSDIAEYLKQGENNLVRLETNYFFPVGESWYGRVSAGLFEEMYGGIAGEVLYRPFQSPLALGLDLARVRKRDYDQRLDFLDYQVTTGHLTAYYDMRAIDTLVQFSYGRYLAGDWGGTLNIAHFFDSGVSVGAFATKTNVSADDFGEGSFDKGFYVNIPMDLFFARSTRRRAPILFRPLTRDGGQMVRDGIRLYGATETVPPLGGKARSGLIR</sequence>
<evidence type="ECO:0000256" key="2">
    <source>
        <dbReference type="SAM" id="SignalP"/>
    </source>
</evidence>
<accession>A0ABU2WGM9</accession>
<evidence type="ECO:0000313" key="4">
    <source>
        <dbReference type="Proteomes" id="UP001254608"/>
    </source>
</evidence>
<feature type="signal peptide" evidence="2">
    <location>
        <begin position="1"/>
        <end position="29"/>
    </location>
</feature>
<keyword evidence="2" id="KW-0732">Signal</keyword>
<evidence type="ECO:0000256" key="1">
    <source>
        <dbReference type="SAM" id="MobiDB-lite"/>
    </source>
</evidence>
<dbReference type="Pfam" id="PF06082">
    <property type="entry name" value="YjbH"/>
    <property type="match status" value="1"/>
</dbReference>
<name>A0ABU2WGM9_9GAMM</name>
<reference evidence="3 4" key="1">
    <citation type="submission" date="2023-09" db="EMBL/GenBank/DDBJ databases">
        <authorList>
            <person name="Rey-Velasco X."/>
        </authorList>
    </citation>
    <scope>NUCLEOTIDE SEQUENCE [LARGE SCALE GENOMIC DNA]</scope>
    <source>
        <strain evidence="3 4">W345</strain>
    </source>
</reference>
<proteinExistence type="predicted"/>
<comment type="caution">
    <text evidence="3">The sequence shown here is derived from an EMBL/GenBank/DDBJ whole genome shotgun (WGS) entry which is preliminary data.</text>
</comment>
<protein>
    <submittedName>
        <fullName evidence="3">YjbH domain-containing protein</fullName>
    </submittedName>
</protein>
<evidence type="ECO:0000313" key="3">
    <source>
        <dbReference type="EMBL" id="MDT0496227.1"/>
    </source>
</evidence>
<dbReference type="Proteomes" id="UP001254608">
    <property type="component" value="Unassembled WGS sequence"/>
</dbReference>
<feature type="region of interest" description="Disordered" evidence="1">
    <location>
        <begin position="287"/>
        <end position="321"/>
    </location>
</feature>
<feature type="chain" id="PRO_5046471617" evidence="2">
    <location>
        <begin position="30"/>
        <end position="734"/>
    </location>
</feature>
<feature type="compositionally biased region" description="Basic and acidic residues" evidence="1">
    <location>
        <begin position="309"/>
        <end position="318"/>
    </location>
</feature>
<gene>
    <name evidence="3" type="ORF">RM530_02450</name>
</gene>
<keyword evidence="4" id="KW-1185">Reference proteome</keyword>
<organism evidence="3 4">
    <name type="scientific">Banduia mediterranea</name>
    <dbReference type="NCBI Taxonomy" id="3075609"/>
    <lineage>
        <taxon>Bacteria</taxon>
        <taxon>Pseudomonadati</taxon>
        <taxon>Pseudomonadota</taxon>
        <taxon>Gammaproteobacteria</taxon>
        <taxon>Nevskiales</taxon>
        <taxon>Algiphilaceae</taxon>
        <taxon>Banduia</taxon>
    </lineage>
</organism>
<dbReference type="InterPro" id="IPR010344">
    <property type="entry name" value="YbjH"/>
</dbReference>